<evidence type="ECO:0000313" key="3">
    <source>
        <dbReference type="Proteomes" id="UP000466785"/>
    </source>
</evidence>
<dbReference type="RefSeq" id="WP_163672248.1">
    <property type="nucleotide sequence ID" value="NZ_AP022570.1"/>
</dbReference>
<reference evidence="2 3" key="1">
    <citation type="journal article" date="2019" name="Emerg. Microbes Infect.">
        <title>Comprehensive subspecies identification of 175 nontuberculous mycobacteria species based on 7547 genomic profiles.</title>
        <authorList>
            <person name="Matsumoto Y."/>
            <person name="Kinjo T."/>
            <person name="Motooka D."/>
            <person name="Nabeya D."/>
            <person name="Jung N."/>
            <person name="Uechi K."/>
            <person name="Horii T."/>
            <person name="Iida T."/>
            <person name="Fujita J."/>
            <person name="Nakamura S."/>
        </authorList>
    </citation>
    <scope>NUCLEOTIDE SEQUENCE [LARGE SCALE GENOMIC DNA]</scope>
    <source>
        <strain evidence="2 3">JCM 12603</strain>
    </source>
</reference>
<gene>
    <name evidence="2" type="ORF">MPOR_04010</name>
</gene>
<accession>A0A6N4V364</accession>
<dbReference type="AlphaFoldDB" id="A0A6N4V364"/>
<evidence type="ECO:0008006" key="4">
    <source>
        <dbReference type="Google" id="ProtNLM"/>
    </source>
</evidence>
<dbReference type="Proteomes" id="UP000466785">
    <property type="component" value="Chromosome"/>
</dbReference>
<evidence type="ECO:0000256" key="1">
    <source>
        <dbReference type="SAM" id="MobiDB-lite"/>
    </source>
</evidence>
<keyword evidence="3" id="KW-1185">Reference proteome</keyword>
<protein>
    <recommendedName>
        <fullName evidence="4">HicB family protein</fullName>
    </recommendedName>
</protein>
<sequence>MRAELKAYEYGYRIRWSGKDRGYVATVAEWPAITSPPSETPHAALQSVIKAVVRELRRCDAEGRPRPSTIGRDDQPITSDAS</sequence>
<evidence type="ECO:0000313" key="2">
    <source>
        <dbReference type="EMBL" id="BBX49375.1"/>
    </source>
</evidence>
<feature type="compositionally biased region" description="Basic and acidic residues" evidence="1">
    <location>
        <begin position="60"/>
        <end position="75"/>
    </location>
</feature>
<dbReference type="EMBL" id="AP022570">
    <property type="protein sequence ID" value="BBX49375.1"/>
    <property type="molecule type" value="Genomic_DNA"/>
</dbReference>
<organism evidence="2 3">
    <name type="scientific">Mycolicibacterium poriferae</name>
    <dbReference type="NCBI Taxonomy" id="39694"/>
    <lineage>
        <taxon>Bacteria</taxon>
        <taxon>Bacillati</taxon>
        <taxon>Actinomycetota</taxon>
        <taxon>Actinomycetes</taxon>
        <taxon>Mycobacteriales</taxon>
        <taxon>Mycobacteriaceae</taxon>
        <taxon>Mycolicibacterium</taxon>
    </lineage>
</organism>
<name>A0A6N4V364_9MYCO</name>
<feature type="region of interest" description="Disordered" evidence="1">
    <location>
        <begin position="60"/>
        <end position="82"/>
    </location>
</feature>
<dbReference type="KEGG" id="mpof:MPOR_04010"/>
<proteinExistence type="predicted"/>